<reference evidence="2 3" key="1">
    <citation type="submission" date="2019-08" db="EMBL/GenBank/DDBJ databases">
        <authorList>
            <person name="Liang Q."/>
        </authorList>
    </citation>
    <scope>NUCLEOTIDE SEQUENCE [LARGE SCALE GENOMIC DNA]</scope>
    <source>
        <strain evidence="2 3">V1718</strain>
    </source>
</reference>
<keyword evidence="3" id="KW-1185">Reference proteome</keyword>
<gene>
    <name evidence="2" type="ORF">FRD01_20810</name>
</gene>
<dbReference type="AlphaFoldDB" id="A0A5B8XUM3"/>
<organism evidence="2 3">
    <name type="scientific">Microvenator marinus</name>
    <dbReference type="NCBI Taxonomy" id="2600177"/>
    <lineage>
        <taxon>Bacteria</taxon>
        <taxon>Deltaproteobacteria</taxon>
        <taxon>Bradymonadales</taxon>
        <taxon>Microvenatoraceae</taxon>
        <taxon>Microvenator</taxon>
    </lineage>
</organism>
<dbReference type="EMBL" id="CP042467">
    <property type="protein sequence ID" value="QED29632.1"/>
    <property type="molecule type" value="Genomic_DNA"/>
</dbReference>
<dbReference type="KEGG" id="bbae:FRD01_20810"/>
<dbReference type="PROSITE" id="PS51257">
    <property type="entry name" value="PROKAR_LIPOPROTEIN"/>
    <property type="match status" value="1"/>
</dbReference>
<name>A0A5B8XUM3_9DELT</name>
<accession>A0A5B8XUM3</accession>
<protein>
    <recommendedName>
        <fullName evidence="4">Lipoprotein</fullName>
    </recommendedName>
</protein>
<evidence type="ECO:0000256" key="1">
    <source>
        <dbReference type="SAM" id="MobiDB-lite"/>
    </source>
</evidence>
<dbReference type="Proteomes" id="UP000321595">
    <property type="component" value="Chromosome"/>
</dbReference>
<dbReference type="RefSeq" id="WP_146962865.1">
    <property type="nucleotide sequence ID" value="NZ_CP042467.1"/>
</dbReference>
<proteinExistence type="predicted"/>
<evidence type="ECO:0000313" key="2">
    <source>
        <dbReference type="EMBL" id="QED29632.1"/>
    </source>
</evidence>
<feature type="region of interest" description="Disordered" evidence="1">
    <location>
        <begin position="194"/>
        <end position="213"/>
    </location>
</feature>
<sequence length="213" mass="22535">MRRWIGLIVVSLLAACGGDDDAVQTTPFLLVEDSSGEAELAFGHTEEGLGWVDATKRPDAFLGDLDGFDGRRGGGDVSFETSTGGTVFFNTGFFSGSATANTPATVDFNTSTGGNVNFDSSLGDGLISCNLYSLCDFANVLCNQYNECDEFEVGLCYSAIYNSAYLVEYEDALCQVVDLANCFLSGGPTAACGRGFDPEPQGPPDNFGPDFEF</sequence>
<evidence type="ECO:0000313" key="3">
    <source>
        <dbReference type="Proteomes" id="UP000321595"/>
    </source>
</evidence>
<evidence type="ECO:0008006" key="4">
    <source>
        <dbReference type="Google" id="ProtNLM"/>
    </source>
</evidence>